<dbReference type="OrthoDB" id="7787442at2759"/>
<protein>
    <recommendedName>
        <fullName evidence="3">Tc1-like transposase DDE domain-containing protein</fullName>
    </recommendedName>
</protein>
<dbReference type="PANTHER" id="PTHR47326:SF1">
    <property type="entry name" value="HTH PSQ-TYPE DOMAIN-CONTAINING PROTEIN"/>
    <property type="match status" value="1"/>
</dbReference>
<proteinExistence type="predicted"/>
<dbReference type="GO" id="GO:0003676">
    <property type="term" value="F:nucleic acid binding"/>
    <property type="evidence" value="ECO:0007669"/>
    <property type="project" value="InterPro"/>
</dbReference>
<sequence>MQDGEPPHVAAPVQQLIRSTFEEDRAINRPFPLTWPPRSPGLTALDLWLWEFLRSKVDPDKPPSLTKLKHAIRQHVSAIPQEMLLNDVNGVAPRLTAVLLNDGQHIEQLGAYL</sequence>
<dbReference type="AlphaFoldDB" id="A0A4Y2RMZ5"/>
<name>A0A4Y2RMZ5_ARAVE</name>
<dbReference type="EMBL" id="BGPR01017711">
    <property type="protein sequence ID" value="GBN77058.1"/>
    <property type="molecule type" value="Genomic_DNA"/>
</dbReference>
<keyword evidence="2" id="KW-1185">Reference proteome</keyword>
<evidence type="ECO:0008006" key="3">
    <source>
        <dbReference type="Google" id="ProtNLM"/>
    </source>
</evidence>
<accession>A0A4Y2RMZ5</accession>
<organism evidence="1 2">
    <name type="scientific">Araneus ventricosus</name>
    <name type="common">Orbweaver spider</name>
    <name type="synonym">Epeira ventricosa</name>
    <dbReference type="NCBI Taxonomy" id="182803"/>
    <lineage>
        <taxon>Eukaryota</taxon>
        <taxon>Metazoa</taxon>
        <taxon>Ecdysozoa</taxon>
        <taxon>Arthropoda</taxon>
        <taxon>Chelicerata</taxon>
        <taxon>Arachnida</taxon>
        <taxon>Araneae</taxon>
        <taxon>Araneomorphae</taxon>
        <taxon>Entelegynae</taxon>
        <taxon>Araneoidea</taxon>
        <taxon>Araneidae</taxon>
        <taxon>Araneus</taxon>
    </lineage>
</organism>
<evidence type="ECO:0000313" key="1">
    <source>
        <dbReference type="EMBL" id="GBN77058.1"/>
    </source>
</evidence>
<dbReference type="PANTHER" id="PTHR47326">
    <property type="entry name" value="TRANSPOSABLE ELEMENT TC3 TRANSPOSASE-LIKE PROTEIN"/>
    <property type="match status" value="1"/>
</dbReference>
<reference evidence="1 2" key="1">
    <citation type="journal article" date="2019" name="Sci. Rep.">
        <title>Orb-weaving spider Araneus ventricosus genome elucidates the spidroin gene catalogue.</title>
        <authorList>
            <person name="Kono N."/>
            <person name="Nakamura H."/>
            <person name="Ohtoshi R."/>
            <person name="Moran D.A.P."/>
            <person name="Shinohara A."/>
            <person name="Yoshida Y."/>
            <person name="Fujiwara M."/>
            <person name="Mori M."/>
            <person name="Tomita M."/>
            <person name="Arakawa K."/>
        </authorList>
    </citation>
    <scope>NUCLEOTIDE SEQUENCE [LARGE SCALE GENOMIC DNA]</scope>
</reference>
<gene>
    <name evidence="1" type="ORF">AVEN_243951_1</name>
</gene>
<dbReference type="InterPro" id="IPR036397">
    <property type="entry name" value="RNaseH_sf"/>
</dbReference>
<evidence type="ECO:0000313" key="2">
    <source>
        <dbReference type="Proteomes" id="UP000499080"/>
    </source>
</evidence>
<dbReference type="Proteomes" id="UP000499080">
    <property type="component" value="Unassembled WGS sequence"/>
</dbReference>
<dbReference type="Gene3D" id="3.30.420.10">
    <property type="entry name" value="Ribonuclease H-like superfamily/Ribonuclease H"/>
    <property type="match status" value="1"/>
</dbReference>
<comment type="caution">
    <text evidence="1">The sequence shown here is derived from an EMBL/GenBank/DDBJ whole genome shotgun (WGS) entry which is preliminary data.</text>
</comment>